<feature type="region of interest" description="Disordered" evidence="1">
    <location>
        <begin position="27"/>
        <end position="97"/>
    </location>
</feature>
<feature type="compositionally biased region" description="Low complexity" evidence="1">
    <location>
        <begin position="61"/>
        <end position="70"/>
    </location>
</feature>
<feature type="compositionally biased region" description="Low complexity" evidence="1">
    <location>
        <begin position="41"/>
        <end position="51"/>
    </location>
</feature>
<dbReference type="AlphaFoldDB" id="A0A836CZJ3"/>
<feature type="compositionally biased region" description="Basic and acidic residues" evidence="1">
    <location>
        <begin position="74"/>
        <end position="97"/>
    </location>
</feature>
<comment type="caution">
    <text evidence="2">The sequence shown here is derived from an EMBL/GenBank/DDBJ whole genome shotgun (WGS) entry which is preliminary data.</text>
</comment>
<gene>
    <name evidence="2" type="ORF">JEQ12_005577</name>
</gene>
<proteinExistence type="predicted"/>
<evidence type="ECO:0000313" key="3">
    <source>
        <dbReference type="Proteomes" id="UP000664991"/>
    </source>
</evidence>
<sequence>MVLKGAVRFAFKFPPYGLDGEGCKTGQHRLEGRTAHSVNMGGASASQASDASGEHRDTETDSTWSSWSSSPAGDYDKYPCSRGSRTEDGGRALEEVD</sequence>
<dbReference type="Proteomes" id="UP000664991">
    <property type="component" value="Chromosome 14"/>
</dbReference>
<dbReference type="EMBL" id="JAEMGP010000014">
    <property type="protein sequence ID" value="KAG5201043.1"/>
    <property type="molecule type" value="Genomic_DNA"/>
</dbReference>
<accession>A0A836CZJ3</accession>
<organism evidence="2 3">
    <name type="scientific">Ovis aries</name>
    <name type="common">Sheep</name>
    <dbReference type="NCBI Taxonomy" id="9940"/>
    <lineage>
        <taxon>Eukaryota</taxon>
        <taxon>Metazoa</taxon>
        <taxon>Chordata</taxon>
        <taxon>Craniata</taxon>
        <taxon>Vertebrata</taxon>
        <taxon>Euteleostomi</taxon>
        <taxon>Mammalia</taxon>
        <taxon>Eutheria</taxon>
        <taxon>Laurasiatheria</taxon>
        <taxon>Artiodactyla</taxon>
        <taxon>Ruminantia</taxon>
        <taxon>Pecora</taxon>
        <taxon>Bovidae</taxon>
        <taxon>Caprinae</taxon>
        <taxon>Ovis</taxon>
    </lineage>
</organism>
<evidence type="ECO:0000256" key="1">
    <source>
        <dbReference type="SAM" id="MobiDB-lite"/>
    </source>
</evidence>
<evidence type="ECO:0000313" key="2">
    <source>
        <dbReference type="EMBL" id="KAG5201043.1"/>
    </source>
</evidence>
<protein>
    <submittedName>
        <fullName evidence="2">Uncharacterized protein</fullName>
    </submittedName>
</protein>
<reference evidence="2 3" key="1">
    <citation type="submission" date="2020-12" db="EMBL/GenBank/DDBJ databases">
        <title>De novo assembly of Tibetan sheep genome.</title>
        <authorList>
            <person name="Li X."/>
        </authorList>
    </citation>
    <scope>NUCLEOTIDE SEQUENCE [LARGE SCALE GENOMIC DNA]</scope>
    <source>
        <tissue evidence="2">Heart</tissue>
    </source>
</reference>
<name>A0A836CZJ3_SHEEP</name>